<gene>
    <name evidence="1" type="ORF">K2173_011958</name>
</gene>
<organism evidence="1 2">
    <name type="scientific">Erythroxylum novogranatense</name>
    <dbReference type="NCBI Taxonomy" id="1862640"/>
    <lineage>
        <taxon>Eukaryota</taxon>
        <taxon>Viridiplantae</taxon>
        <taxon>Streptophyta</taxon>
        <taxon>Embryophyta</taxon>
        <taxon>Tracheophyta</taxon>
        <taxon>Spermatophyta</taxon>
        <taxon>Magnoliopsida</taxon>
        <taxon>eudicotyledons</taxon>
        <taxon>Gunneridae</taxon>
        <taxon>Pentapetalae</taxon>
        <taxon>rosids</taxon>
        <taxon>fabids</taxon>
        <taxon>Malpighiales</taxon>
        <taxon>Erythroxylaceae</taxon>
        <taxon>Erythroxylum</taxon>
    </lineage>
</organism>
<keyword evidence="2" id="KW-1185">Reference proteome</keyword>
<dbReference type="Proteomes" id="UP001159364">
    <property type="component" value="Linkage Group LG08"/>
</dbReference>
<comment type="caution">
    <text evidence="1">The sequence shown here is derived from an EMBL/GenBank/DDBJ whole genome shotgun (WGS) entry which is preliminary data.</text>
</comment>
<accession>A0AAV8UEC7</accession>
<protein>
    <submittedName>
        <fullName evidence="1">Uncharacterized protein</fullName>
    </submittedName>
</protein>
<sequence>MAALLSSKSVLTRGKDEVYVAAVPLRATKGLGQLFMSTAYSLNIWDLQHFMVIIKPNSPSPNSKPVVFGFQPKDPENIYTALAVISGRATPGVVLVKQLTKLPKSRCWFVGSSSLHSVNLATKFSDRWDMDLRVGYHDCRDYAEGLVELLTGEKHVLERLRTSNVEGFRWKTK</sequence>
<dbReference type="AlphaFoldDB" id="A0AAV8UEC7"/>
<dbReference type="PANTHER" id="PTHR36342:SF1">
    <property type="entry name" value="PTB DOMAIN ENGULFMENT ADAPTER"/>
    <property type="match status" value="1"/>
</dbReference>
<name>A0AAV8UEC7_9ROSI</name>
<evidence type="ECO:0000313" key="2">
    <source>
        <dbReference type="Proteomes" id="UP001159364"/>
    </source>
</evidence>
<dbReference type="EMBL" id="JAIWQS010000008">
    <property type="protein sequence ID" value="KAJ8899171.1"/>
    <property type="molecule type" value="Genomic_DNA"/>
</dbReference>
<dbReference type="PANTHER" id="PTHR36342">
    <property type="entry name" value="PTB DOMAIN ENGULFMENT ADAPTER"/>
    <property type="match status" value="1"/>
</dbReference>
<reference evidence="1 2" key="1">
    <citation type="submission" date="2021-09" db="EMBL/GenBank/DDBJ databases">
        <title>Genomic insights and catalytic innovation underlie evolution of tropane alkaloids biosynthesis.</title>
        <authorList>
            <person name="Wang Y.-J."/>
            <person name="Tian T."/>
            <person name="Huang J.-P."/>
            <person name="Huang S.-X."/>
        </authorList>
    </citation>
    <scope>NUCLEOTIDE SEQUENCE [LARGE SCALE GENOMIC DNA]</scope>
    <source>
        <strain evidence="1">KIB-2018</strain>
        <tissue evidence="1">Leaf</tissue>
    </source>
</reference>
<evidence type="ECO:0000313" key="1">
    <source>
        <dbReference type="EMBL" id="KAJ8899171.1"/>
    </source>
</evidence>
<proteinExistence type="predicted"/>